<evidence type="ECO:0000313" key="3">
    <source>
        <dbReference type="Proteomes" id="UP000799778"/>
    </source>
</evidence>
<dbReference type="RefSeq" id="XP_033383106.1">
    <property type="nucleotide sequence ID" value="XM_033522056.1"/>
</dbReference>
<sequence>MLITLESMKRTEVVNMKMKVKSSLYYYFLFLLRLLAKLEFYQIERDACYYSHLSFYNCL</sequence>
<dbReference type="EMBL" id="ML978070">
    <property type="protein sequence ID" value="KAF2014767.1"/>
    <property type="molecule type" value="Genomic_DNA"/>
</dbReference>
<evidence type="ECO:0000256" key="1">
    <source>
        <dbReference type="SAM" id="Phobius"/>
    </source>
</evidence>
<evidence type="ECO:0000313" key="2">
    <source>
        <dbReference type="EMBL" id="KAF2014767.1"/>
    </source>
</evidence>
<keyword evidence="3" id="KW-1185">Reference proteome</keyword>
<dbReference type="GeneID" id="54279453"/>
<keyword evidence="1" id="KW-1133">Transmembrane helix</keyword>
<proteinExistence type="predicted"/>
<name>A0A6A5XPK4_9PLEO</name>
<dbReference type="Proteomes" id="UP000799778">
    <property type="component" value="Unassembled WGS sequence"/>
</dbReference>
<organism evidence="2 3">
    <name type="scientific">Aaosphaeria arxii CBS 175.79</name>
    <dbReference type="NCBI Taxonomy" id="1450172"/>
    <lineage>
        <taxon>Eukaryota</taxon>
        <taxon>Fungi</taxon>
        <taxon>Dikarya</taxon>
        <taxon>Ascomycota</taxon>
        <taxon>Pezizomycotina</taxon>
        <taxon>Dothideomycetes</taxon>
        <taxon>Pleosporomycetidae</taxon>
        <taxon>Pleosporales</taxon>
        <taxon>Pleosporales incertae sedis</taxon>
        <taxon>Aaosphaeria</taxon>
    </lineage>
</organism>
<dbReference type="AlphaFoldDB" id="A0A6A5XPK4"/>
<reference evidence="2" key="1">
    <citation type="journal article" date="2020" name="Stud. Mycol.">
        <title>101 Dothideomycetes genomes: a test case for predicting lifestyles and emergence of pathogens.</title>
        <authorList>
            <person name="Haridas S."/>
            <person name="Albert R."/>
            <person name="Binder M."/>
            <person name="Bloem J."/>
            <person name="Labutti K."/>
            <person name="Salamov A."/>
            <person name="Andreopoulos B."/>
            <person name="Baker S."/>
            <person name="Barry K."/>
            <person name="Bills G."/>
            <person name="Bluhm B."/>
            <person name="Cannon C."/>
            <person name="Castanera R."/>
            <person name="Culley D."/>
            <person name="Daum C."/>
            <person name="Ezra D."/>
            <person name="Gonzalez J."/>
            <person name="Henrissat B."/>
            <person name="Kuo A."/>
            <person name="Liang C."/>
            <person name="Lipzen A."/>
            <person name="Lutzoni F."/>
            <person name="Magnuson J."/>
            <person name="Mondo S."/>
            <person name="Nolan M."/>
            <person name="Ohm R."/>
            <person name="Pangilinan J."/>
            <person name="Park H.-J."/>
            <person name="Ramirez L."/>
            <person name="Alfaro M."/>
            <person name="Sun H."/>
            <person name="Tritt A."/>
            <person name="Yoshinaga Y."/>
            <person name="Zwiers L.-H."/>
            <person name="Turgeon B."/>
            <person name="Goodwin S."/>
            <person name="Spatafora J."/>
            <person name="Crous P."/>
            <person name="Grigoriev I."/>
        </authorList>
    </citation>
    <scope>NUCLEOTIDE SEQUENCE</scope>
    <source>
        <strain evidence="2">CBS 175.79</strain>
    </source>
</reference>
<gene>
    <name evidence="2" type="ORF">BU24DRAFT_221111</name>
</gene>
<keyword evidence="1" id="KW-0472">Membrane</keyword>
<protein>
    <submittedName>
        <fullName evidence="2">Uncharacterized protein</fullName>
    </submittedName>
</protein>
<keyword evidence="1" id="KW-0812">Transmembrane</keyword>
<accession>A0A6A5XPK4</accession>
<feature type="transmembrane region" description="Helical" evidence="1">
    <location>
        <begin position="24"/>
        <end position="43"/>
    </location>
</feature>